<dbReference type="Pfam" id="PF01722">
    <property type="entry name" value="BolA"/>
    <property type="match status" value="1"/>
</dbReference>
<dbReference type="InterPro" id="IPR002634">
    <property type="entry name" value="BolA"/>
</dbReference>
<organism evidence="2 3">
    <name type="scientific">Cardiocondyla obscurior</name>
    <dbReference type="NCBI Taxonomy" id="286306"/>
    <lineage>
        <taxon>Eukaryota</taxon>
        <taxon>Metazoa</taxon>
        <taxon>Ecdysozoa</taxon>
        <taxon>Arthropoda</taxon>
        <taxon>Hexapoda</taxon>
        <taxon>Insecta</taxon>
        <taxon>Pterygota</taxon>
        <taxon>Neoptera</taxon>
        <taxon>Endopterygota</taxon>
        <taxon>Hymenoptera</taxon>
        <taxon>Apocrita</taxon>
        <taxon>Aculeata</taxon>
        <taxon>Formicoidea</taxon>
        <taxon>Formicidae</taxon>
        <taxon>Myrmicinae</taxon>
        <taxon>Cardiocondyla</taxon>
    </lineage>
</organism>
<dbReference type="GO" id="GO:0005634">
    <property type="term" value="C:nucleus"/>
    <property type="evidence" value="ECO:0007669"/>
    <property type="project" value="TreeGrafter"/>
</dbReference>
<name>A0AAW2H632_9HYME</name>
<dbReference type="PANTHER" id="PTHR12735">
    <property type="entry name" value="BOLA-LIKE PROTEIN-RELATED"/>
    <property type="match status" value="1"/>
</dbReference>
<comment type="caution">
    <text evidence="2">The sequence shown here is derived from an EMBL/GenBank/DDBJ whole genome shotgun (WGS) entry which is preliminary data.</text>
</comment>
<keyword evidence="3" id="KW-1185">Reference proteome</keyword>
<evidence type="ECO:0008006" key="4">
    <source>
        <dbReference type="Google" id="ProtNLM"/>
    </source>
</evidence>
<dbReference type="SUPFAM" id="SSF82657">
    <property type="entry name" value="BolA-like"/>
    <property type="match status" value="1"/>
</dbReference>
<dbReference type="GO" id="GO:0051604">
    <property type="term" value="P:protein maturation"/>
    <property type="evidence" value="ECO:0007669"/>
    <property type="project" value="InterPro"/>
</dbReference>
<dbReference type="InterPro" id="IPR045115">
    <property type="entry name" value="BOL2"/>
</dbReference>
<dbReference type="EMBL" id="JADYXP020000001">
    <property type="protein sequence ID" value="KAL0134881.1"/>
    <property type="molecule type" value="Genomic_DNA"/>
</dbReference>
<sequence>MCGEEYIQNKLFEELDAVYVHVEDQSDGCGAKFSITIVSDLFQGKTILHRHRLVYGALEEELKKIHAISITALTPEEHVEKTKN</sequence>
<reference evidence="2 3" key="1">
    <citation type="submission" date="2023-03" db="EMBL/GenBank/DDBJ databases">
        <title>High recombination rates correlate with genetic variation in Cardiocondyla obscurior ants.</title>
        <authorList>
            <person name="Errbii M."/>
        </authorList>
    </citation>
    <scope>NUCLEOTIDE SEQUENCE [LARGE SCALE GENOMIC DNA]</scope>
    <source>
        <strain evidence="2">Alpha-2009</strain>
        <tissue evidence="2">Whole body</tissue>
    </source>
</reference>
<dbReference type="Proteomes" id="UP001430953">
    <property type="component" value="Unassembled WGS sequence"/>
</dbReference>
<dbReference type="InterPro" id="IPR036065">
    <property type="entry name" value="BolA-like_sf"/>
</dbReference>
<dbReference type="GO" id="GO:0051537">
    <property type="term" value="F:2 iron, 2 sulfur cluster binding"/>
    <property type="evidence" value="ECO:0007669"/>
    <property type="project" value="InterPro"/>
</dbReference>
<dbReference type="AlphaFoldDB" id="A0AAW2H632"/>
<evidence type="ECO:0000256" key="1">
    <source>
        <dbReference type="RuleBase" id="RU003860"/>
    </source>
</evidence>
<dbReference type="Gene3D" id="3.10.20.90">
    <property type="entry name" value="Phosphatidylinositol 3-kinase Catalytic Subunit, Chain A, domain 1"/>
    <property type="match status" value="1"/>
</dbReference>
<protein>
    <recommendedName>
        <fullName evidence="4">BolA-like protein</fullName>
    </recommendedName>
</protein>
<proteinExistence type="inferred from homology"/>
<accession>A0AAW2H632</accession>
<dbReference type="GO" id="GO:0006879">
    <property type="term" value="P:intracellular iron ion homeostasis"/>
    <property type="evidence" value="ECO:0007669"/>
    <property type="project" value="InterPro"/>
</dbReference>
<gene>
    <name evidence="2" type="ORF">PUN28_001574</name>
</gene>
<comment type="similarity">
    <text evidence="1">Belongs to the BolA/IbaG family.</text>
</comment>
<dbReference type="PIRSF" id="PIRSF003113">
    <property type="entry name" value="BolA"/>
    <property type="match status" value="1"/>
</dbReference>
<evidence type="ECO:0000313" key="2">
    <source>
        <dbReference type="EMBL" id="KAL0134881.1"/>
    </source>
</evidence>
<dbReference type="PANTHER" id="PTHR12735:SF27">
    <property type="entry name" value="BOLA-LIKE PROTEIN 2"/>
    <property type="match status" value="1"/>
</dbReference>
<evidence type="ECO:0000313" key="3">
    <source>
        <dbReference type="Proteomes" id="UP001430953"/>
    </source>
</evidence>
<dbReference type="GO" id="GO:0005829">
    <property type="term" value="C:cytosol"/>
    <property type="evidence" value="ECO:0007669"/>
    <property type="project" value="TreeGrafter"/>
</dbReference>